<dbReference type="GO" id="GO:0003677">
    <property type="term" value="F:DNA binding"/>
    <property type="evidence" value="ECO:0007669"/>
    <property type="project" value="UniProtKB-KW"/>
</dbReference>
<sequence length="419" mass="47462">MRPGPPAPVVPPPALASEAPMVWSREIAMERRPHFFKVFFPCHSSKQLVIPPAFLKHIEVDTSGCISLMGPSGNVWNVHLAMNKDGGMAFWNGWEDFVLDHSLRAGDFLVFRYDGGPSFTVVIFDPTACEREEAFHVMPSDEVTILGESHRRKYLEDGLVDDWIIIDPKRDTPFPSKTTDRRESPPLAYQAFRKDHTCSVEILLEKRPNVNDGSLMTNDGNLGCWSYHEESSIHSESLCSCRKKIRRVTQKPDRLLAGKKSANEKNRSATKQTCNKISGVSASLSIGGAGTKVRRGTAESHPRAITKDEKAKALNAAQFFQSKHPFCLIVMRHSYVCYGFCLNLPISLMKHLPESSMKMKLWDPCNKPWKVRYVYKQGRGAFSGGWRKFSHAHNLEIDDVCVFELLKPCEMRVHIFRVR</sequence>
<keyword evidence="3" id="KW-0238">DNA-binding</keyword>
<keyword evidence="4" id="KW-0804">Transcription</keyword>
<dbReference type="EMBL" id="GDJX01009157">
    <property type="protein sequence ID" value="JAT58779.1"/>
    <property type="molecule type" value="Transcribed_RNA"/>
</dbReference>
<evidence type="ECO:0000256" key="2">
    <source>
        <dbReference type="ARBA" id="ARBA00023015"/>
    </source>
</evidence>
<protein>
    <submittedName>
        <fullName evidence="7">B3 domain-containing protein Os11g0197600</fullName>
    </submittedName>
</protein>
<organism evidence="7">
    <name type="scientific">Anthurium amnicola</name>
    <dbReference type="NCBI Taxonomy" id="1678845"/>
    <lineage>
        <taxon>Eukaryota</taxon>
        <taxon>Viridiplantae</taxon>
        <taxon>Streptophyta</taxon>
        <taxon>Embryophyta</taxon>
        <taxon>Tracheophyta</taxon>
        <taxon>Spermatophyta</taxon>
        <taxon>Magnoliopsida</taxon>
        <taxon>Liliopsida</taxon>
        <taxon>Araceae</taxon>
        <taxon>Pothoideae</taxon>
        <taxon>Potheae</taxon>
        <taxon>Anthurium</taxon>
    </lineage>
</organism>
<dbReference type="CDD" id="cd10017">
    <property type="entry name" value="B3_DNA"/>
    <property type="match status" value="2"/>
</dbReference>
<dbReference type="InterPro" id="IPR003340">
    <property type="entry name" value="B3_DNA-bd"/>
</dbReference>
<dbReference type="Pfam" id="PF02362">
    <property type="entry name" value="B3"/>
    <property type="match status" value="2"/>
</dbReference>
<dbReference type="InterPro" id="IPR044837">
    <property type="entry name" value="REM16-like"/>
</dbReference>
<dbReference type="PANTHER" id="PTHR31391:SF155">
    <property type="entry name" value="B3 DOMAIN-CONTAINING PROTEIN OS11G0197600"/>
    <property type="match status" value="1"/>
</dbReference>
<dbReference type="PROSITE" id="PS50863">
    <property type="entry name" value="B3"/>
    <property type="match status" value="2"/>
</dbReference>
<dbReference type="SMART" id="SM01019">
    <property type="entry name" value="B3"/>
    <property type="match status" value="2"/>
</dbReference>
<feature type="domain" description="TF-B3" evidence="6">
    <location>
        <begin position="33"/>
        <end position="127"/>
    </location>
</feature>
<evidence type="ECO:0000256" key="1">
    <source>
        <dbReference type="ARBA" id="ARBA00004123"/>
    </source>
</evidence>
<evidence type="ECO:0000256" key="5">
    <source>
        <dbReference type="ARBA" id="ARBA00023242"/>
    </source>
</evidence>
<evidence type="ECO:0000256" key="4">
    <source>
        <dbReference type="ARBA" id="ARBA00023163"/>
    </source>
</evidence>
<dbReference type="SUPFAM" id="SSF101936">
    <property type="entry name" value="DNA-binding pseudobarrel domain"/>
    <property type="match status" value="2"/>
</dbReference>
<feature type="domain" description="TF-B3" evidence="6">
    <location>
        <begin position="327"/>
        <end position="419"/>
    </location>
</feature>
<proteinExistence type="predicted"/>
<keyword evidence="2" id="KW-0805">Transcription regulation</keyword>
<evidence type="ECO:0000259" key="6">
    <source>
        <dbReference type="PROSITE" id="PS50863"/>
    </source>
</evidence>
<dbReference type="AlphaFoldDB" id="A0A1D1YW08"/>
<dbReference type="PANTHER" id="PTHR31391">
    <property type="entry name" value="B3 DOMAIN-CONTAINING PROTEIN OS11G0197600-RELATED"/>
    <property type="match status" value="1"/>
</dbReference>
<comment type="subcellular location">
    <subcellularLocation>
        <location evidence="1">Nucleus</location>
    </subcellularLocation>
</comment>
<dbReference type="InterPro" id="IPR015300">
    <property type="entry name" value="DNA-bd_pseudobarrel_sf"/>
</dbReference>
<evidence type="ECO:0000313" key="7">
    <source>
        <dbReference type="EMBL" id="JAT58779.1"/>
    </source>
</evidence>
<reference evidence="7" key="1">
    <citation type="submission" date="2015-07" db="EMBL/GenBank/DDBJ databases">
        <title>Transcriptome Assembly of Anthurium amnicola.</title>
        <authorList>
            <person name="Suzuki J."/>
        </authorList>
    </citation>
    <scope>NUCLEOTIDE SEQUENCE</scope>
</reference>
<gene>
    <name evidence="7" type="primary">Os11g0197600_12</name>
    <name evidence="7" type="ORF">g.65979</name>
</gene>
<dbReference type="Gene3D" id="2.40.330.10">
    <property type="entry name" value="DNA-binding pseudobarrel domain"/>
    <property type="match status" value="2"/>
</dbReference>
<dbReference type="GO" id="GO:0005634">
    <property type="term" value="C:nucleus"/>
    <property type="evidence" value="ECO:0007669"/>
    <property type="project" value="UniProtKB-SubCell"/>
</dbReference>
<keyword evidence="5" id="KW-0539">Nucleus</keyword>
<name>A0A1D1YW08_9ARAE</name>
<evidence type="ECO:0000256" key="3">
    <source>
        <dbReference type="ARBA" id="ARBA00023125"/>
    </source>
</evidence>
<accession>A0A1D1YW08</accession>